<keyword evidence="3 7" id="KW-0812">Transmembrane</keyword>
<evidence type="ECO:0000256" key="5">
    <source>
        <dbReference type="ARBA" id="ARBA00023136"/>
    </source>
</evidence>
<evidence type="ECO:0000256" key="6">
    <source>
        <dbReference type="SAM" id="MobiDB-lite"/>
    </source>
</evidence>
<feature type="transmembrane region" description="Helical" evidence="7">
    <location>
        <begin position="482"/>
        <end position="499"/>
    </location>
</feature>
<organism evidence="9 10">
    <name type="scientific">Corynebacterium freneyi</name>
    <dbReference type="NCBI Taxonomy" id="134034"/>
    <lineage>
        <taxon>Bacteria</taxon>
        <taxon>Bacillati</taxon>
        <taxon>Actinomycetota</taxon>
        <taxon>Actinomycetes</taxon>
        <taxon>Mycobacteriales</taxon>
        <taxon>Corynebacteriaceae</taxon>
        <taxon>Corynebacterium</taxon>
    </lineage>
</organism>
<feature type="transmembrane region" description="Helical" evidence="7">
    <location>
        <begin position="300"/>
        <end position="321"/>
    </location>
</feature>
<feature type="region of interest" description="Disordered" evidence="6">
    <location>
        <begin position="211"/>
        <end position="242"/>
    </location>
</feature>
<dbReference type="PANTHER" id="PTHR42718">
    <property type="entry name" value="MAJOR FACILITATOR SUPERFAMILY MULTIDRUG TRANSPORTER MFSC"/>
    <property type="match status" value="1"/>
</dbReference>
<dbReference type="InterPro" id="IPR036259">
    <property type="entry name" value="MFS_trans_sf"/>
</dbReference>
<evidence type="ECO:0000256" key="2">
    <source>
        <dbReference type="ARBA" id="ARBA00022448"/>
    </source>
</evidence>
<feature type="transmembrane region" description="Helical" evidence="7">
    <location>
        <begin position="405"/>
        <end position="423"/>
    </location>
</feature>
<accession>A0ABS4U7J4</accession>
<feature type="transmembrane region" description="Helical" evidence="7">
    <location>
        <begin position="257"/>
        <end position="275"/>
    </location>
</feature>
<protein>
    <submittedName>
        <fullName evidence="9">MFS family permease</fullName>
    </submittedName>
</protein>
<dbReference type="Gene3D" id="1.20.1720.10">
    <property type="entry name" value="Multidrug resistance protein D"/>
    <property type="match status" value="1"/>
</dbReference>
<feature type="transmembrane region" description="Helical" evidence="7">
    <location>
        <begin position="369"/>
        <end position="393"/>
    </location>
</feature>
<feature type="transmembrane region" description="Helical" evidence="7">
    <location>
        <begin position="155"/>
        <end position="174"/>
    </location>
</feature>
<reference evidence="9 10" key="1">
    <citation type="submission" date="2021-03" db="EMBL/GenBank/DDBJ databases">
        <title>Sequencing the genomes of 1000 actinobacteria strains.</title>
        <authorList>
            <person name="Klenk H.-P."/>
        </authorList>
    </citation>
    <scope>NUCLEOTIDE SEQUENCE [LARGE SCALE GENOMIC DNA]</scope>
    <source>
        <strain evidence="9 10">DSM 44506</strain>
    </source>
</reference>
<evidence type="ECO:0000259" key="8">
    <source>
        <dbReference type="PROSITE" id="PS50850"/>
    </source>
</evidence>
<evidence type="ECO:0000256" key="1">
    <source>
        <dbReference type="ARBA" id="ARBA00004651"/>
    </source>
</evidence>
<evidence type="ECO:0000313" key="9">
    <source>
        <dbReference type="EMBL" id="MBP2332141.1"/>
    </source>
</evidence>
<keyword evidence="4 7" id="KW-1133">Transmembrane helix</keyword>
<dbReference type="PROSITE" id="PS50850">
    <property type="entry name" value="MFS"/>
    <property type="match status" value="1"/>
</dbReference>
<dbReference type="SUPFAM" id="SSF103473">
    <property type="entry name" value="MFS general substrate transporter"/>
    <property type="match status" value="1"/>
</dbReference>
<name>A0ABS4U7J4_9CORY</name>
<keyword evidence="5 7" id="KW-0472">Membrane</keyword>
<sequence>MTTTSGAAGDRTGTPERRPGTTESPYPRRWAALAVLACGLGLVVLDGTIVGVSMPTIIRELGLDLAGAQWVTSLYAVVFAAFLLTAGRIGDFTGRRRLFLVGVALFTVGSVMAALATGGGSLIGARVIQGLGGAAILPSTLSTVNVVFRGRERAAAFGVWGAVMAGAAAIGPLAGGLLTENIGWESIFWVNVPIGVALIVAGLAVVPETSVRDDDSSADDTAHRAAARPTDDDRRASDVDDENEDDTTLLRIRRFDVAGFVLSAVGFGTLVFGIIEGPKIGFFTQIRPFSIGPLDWPANFPSAAGIALVIATVSLTAFVFVEKPRSRADAPVLLELGMFRYPTFSWGNATALMVAIGEFALVFVLPLYLISAVGLSTVVTGVILAGMALGAFLSGAMARHLAARIGAPGVVLLGLGLEVFGALQLAAEERPEQPLWLVVVALTIYGLGLGLASAQLTSLVLGDIPESLSGQASATQSTIRQVGSALGAALAGAMLTVGIRTNAGDLPPSVAHFAEPLSDSAGGLLNALRAQGAPADIIAPLSKLFADATRLSLFSAVAALTIGFVCALMVRRSHAESDAEAPTDAPVK</sequence>
<dbReference type="PANTHER" id="PTHR42718:SF9">
    <property type="entry name" value="MAJOR FACILITATOR SUPERFAMILY MULTIDRUG TRANSPORTER MFSC"/>
    <property type="match status" value="1"/>
</dbReference>
<evidence type="ECO:0000256" key="4">
    <source>
        <dbReference type="ARBA" id="ARBA00022989"/>
    </source>
</evidence>
<dbReference type="Gene3D" id="1.20.1250.20">
    <property type="entry name" value="MFS general substrate transporter like domains"/>
    <property type="match status" value="1"/>
</dbReference>
<evidence type="ECO:0000256" key="7">
    <source>
        <dbReference type="SAM" id="Phobius"/>
    </source>
</evidence>
<feature type="transmembrane region" description="Helical" evidence="7">
    <location>
        <begin position="30"/>
        <end position="54"/>
    </location>
</feature>
<comment type="caution">
    <text evidence="9">The sequence shown here is derived from an EMBL/GenBank/DDBJ whole genome shotgun (WGS) entry which is preliminary data.</text>
</comment>
<feature type="compositionally biased region" description="Basic and acidic residues" evidence="6">
    <location>
        <begin position="211"/>
        <end position="238"/>
    </location>
</feature>
<dbReference type="Proteomes" id="UP001519305">
    <property type="component" value="Unassembled WGS sequence"/>
</dbReference>
<dbReference type="RefSeq" id="WP_209652439.1">
    <property type="nucleotide sequence ID" value="NZ_CP047357.1"/>
</dbReference>
<dbReference type="InterPro" id="IPR020846">
    <property type="entry name" value="MFS_dom"/>
</dbReference>
<gene>
    <name evidence="9" type="ORF">JOF33_000840</name>
</gene>
<feature type="transmembrane region" description="Helical" evidence="7">
    <location>
        <begin position="341"/>
        <end position="363"/>
    </location>
</feature>
<feature type="transmembrane region" description="Helical" evidence="7">
    <location>
        <begin position="435"/>
        <end position="461"/>
    </location>
</feature>
<evidence type="ECO:0000313" key="10">
    <source>
        <dbReference type="Proteomes" id="UP001519305"/>
    </source>
</evidence>
<feature type="transmembrane region" description="Helical" evidence="7">
    <location>
        <begin position="186"/>
        <end position="206"/>
    </location>
</feature>
<dbReference type="EMBL" id="JAGINY010000001">
    <property type="protein sequence ID" value="MBP2332141.1"/>
    <property type="molecule type" value="Genomic_DNA"/>
</dbReference>
<feature type="transmembrane region" description="Helical" evidence="7">
    <location>
        <begin position="128"/>
        <end position="148"/>
    </location>
</feature>
<keyword evidence="10" id="KW-1185">Reference proteome</keyword>
<feature type="transmembrane region" description="Helical" evidence="7">
    <location>
        <begin position="98"/>
        <end position="116"/>
    </location>
</feature>
<proteinExistence type="predicted"/>
<dbReference type="Pfam" id="PF07690">
    <property type="entry name" value="MFS_1"/>
    <property type="match status" value="1"/>
</dbReference>
<keyword evidence="2" id="KW-0813">Transport</keyword>
<evidence type="ECO:0000256" key="3">
    <source>
        <dbReference type="ARBA" id="ARBA00022692"/>
    </source>
</evidence>
<feature type="transmembrane region" description="Helical" evidence="7">
    <location>
        <begin position="551"/>
        <end position="570"/>
    </location>
</feature>
<comment type="subcellular location">
    <subcellularLocation>
        <location evidence="1">Cell membrane</location>
        <topology evidence="1">Multi-pass membrane protein</topology>
    </subcellularLocation>
</comment>
<dbReference type="CDD" id="cd17321">
    <property type="entry name" value="MFS_MMR_MDR_like"/>
    <property type="match status" value="1"/>
</dbReference>
<dbReference type="InterPro" id="IPR011701">
    <property type="entry name" value="MFS"/>
</dbReference>
<feature type="domain" description="Major facilitator superfamily (MFS) profile" evidence="8">
    <location>
        <begin position="32"/>
        <end position="573"/>
    </location>
</feature>
<feature type="region of interest" description="Disordered" evidence="6">
    <location>
        <begin position="1"/>
        <end position="25"/>
    </location>
</feature>
<dbReference type="PRINTS" id="PR01036">
    <property type="entry name" value="TCRTETB"/>
</dbReference>
<feature type="transmembrane region" description="Helical" evidence="7">
    <location>
        <begin position="66"/>
        <end position="86"/>
    </location>
</feature>